<dbReference type="NCBIfam" id="TIGR01029">
    <property type="entry name" value="rpsG_bact"/>
    <property type="match status" value="1"/>
</dbReference>
<organism evidence="7">
    <name type="scientific">marine sediment metagenome</name>
    <dbReference type="NCBI Taxonomy" id="412755"/>
    <lineage>
        <taxon>unclassified sequences</taxon>
        <taxon>metagenomes</taxon>
        <taxon>ecological metagenomes</taxon>
    </lineage>
</organism>
<dbReference type="HAMAP" id="MF_00480_B">
    <property type="entry name" value="Ribosomal_uS7_B"/>
    <property type="match status" value="1"/>
</dbReference>
<keyword evidence="2" id="KW-0699">rRNA-binding</keyword>
<gene>
    <name evidence="7" type="ORF">S06H3_54547</name>
</gene>
<dbReference type="PIRSF" id="PIRSF002122">
    <property type="entry name" value="RPS7p_RPS7a_RPS5e_RPS7o"/>
    <property type="match status" value="1"/>
</dbReference>
<dbReference type="FunFam" id="1.10.455.10:FF:000001">
    <property type="entry name" value="30S ribosomal protein S7"/>
    <property type="match status" value="1"/>
</dbReference>
<reference evidence="7" key="1">
    <citation type="journal article" date="2014" name="Front. Microbiol.">
        <title>High frequency of phylogenetically diverse reductive dehalogenase-homologous genes in deep subseafloor sedimentary metagenomes.</title>
        <authorList>
            <person name="Kawai M."/>
            <person name="Futagami T."/>
            <person name="Toyoda A."/>
            <person name="Takaki Y."/>
            <person name="Nishi S."/>
            <person name="Hori S."/>
            <person name="Arai W."/>
            <person name="Tsubouchi T."/>
            <person name="Morono Y."/>
            <person name="Uchiyama I."/>
            <person name="Ito T."/>
            <person name="Fujiyama A."/>
            <person name="Inagaki F."/>
            <person name="Takami H."/>
        </authorList>
    </citation>
    <scope>NUCLEOTIDE SEQUENCE</scope>
    <source>
        <strain evidence="7">Expedition CK06-06</strain>
    </source>
</reference>
<keyword evidence="4" id="KW-0689">Ribosomal protein</keyword>
<evidence type="ECO:0000313" key="7">
    <source>
        <dbReference type="EMBL" id="GAI51739.1"/>
    </source>
</evidence>
<dbReference type="GO" id="GO:0003735">
    <property type="term" value="F:structural constituent of ribosome"/>
    <property type="evidence" value="ECO:0007669"/>
    <property type="project" value="InterPro"/>
</dbReference>
<accession>X1R806</accession>
<proteinExistence type="inferred from homology"/>
<dbReference type="Gene3D" id="1.10.455.10">
    <property type="entry name" value="Ribosomal protein S7 domain"/>
    <property type="match status" value="1"/>
</dbReference>
<evidence type="ECO:0000256" key="3">
    <source>
        <dbReference type="ARBA" id="ARBA00022884"/>
    </source>
</evidence>
<dbReference type="CDD" id="cd14869">
    <property type="entry name" value="uS7_Bacteria"/>
    <property type="match status" value="1"/>
</dbReference>
<evidence type="ECO:0000259" key="6">
    <source>
        <dbReference type="Pfam" id="PF00177"/>
    </source>
</evidence>
<dbReference type="InterPro" id="IPR023798">
    <property type="entry name" value="Ribosomal_uS7_dom"/>
</dbReference>
<dbReference type="EMBL" id="BARV01034906">
    <property type="protein sequence ID" value="GAI51739.1"/>
    <property type="molecule type" value="Genomic_DNA"/>
</dbReference>
<protein>
    <recommendedName>
        <fullName evidence="6">Small ribosomal subunit protein uS7 domain-containing protein</fullName>
    </recommendedName>
</protein>
<dbReference type="AlphaFoldDB" id="X1R806"/>
<comment type="similarity">
    <text evidence="1">Belongs to the universal ribosomal protein uS7 family.</text>
</comment>
<sequence>MAKKFTASSEQLKPDPSYNSKLVSKFINCLMWDGKKSVAQRVFYDALDIISKELKTKNSKLKTVESPLEVFETAVNNVKPLLEVRSRRVGGASYQVPMQVSSKRRQSLAFRWIMQSARSKKGKPMCERLASELMDAYNGHGGAMTTRENVHRMAEANKAFAHFAW</sequence>
<dbReference type="PROSITE" id="PS00052">
    <property type="entry name" value="RIBOSOMAL_S7"/>
    <property type="match status" value="1"/>
</dbReference>
<evidence type="ECO:0000256" key="2">
    <source>
        <dbReference type="ARBA" id="ARBA00022730"/>
    </source>
</evidence>
<dbReference type="SUPFAM" id="SSF47973">
    <property type="entry name" value="Ribosomal protein S7"/>
    <property type="match status" value="1"/>
</dbReference>
<keyword evidence="5" id="KW-0687">Ribonucleoprotein</keyword>
<dbReference type="InterPro" id="IPR020606">
    <property type="entry name" value="Ribosomal_uS7_CS"/>
</dbReference>
<dbReference type="GO" id="GO:0006412">
    <property type="term" value="P:translation"/>
    <property type="evidence" value="ECO:0007669"/>
    <property type="project" value="InterPro"/>
</dbReference>
<dbReference type="InterPro" id="IPR000235">
    <property type="entry name" value="Ribosomal_uS7"/>
</dbReference>
<comment type="caution">
    <text evidence="7">The sequence shown here is derived from an EMBL/GenBank/DDBJ whole genome shotgun (WGS) entry which is preliminary data.</text>
</comment>
<evidence type="ECO:0000256" key="4">
    <source>
        <dbReference type="ARBA" id="ARBA00022980"/>
    </source>
</evidence>
<name>X1R806_9ZZZZ</name>
<keyword evidence="3" id="KW-0694">RNA-binding</keyword>
<feature type="domain" description="Small ribosomal subunit protein uS7" evidence="6">
    <location>
        <begin position="4"/>
        <end position="158"/>
    </location>
</feature>
<dbReference type="InterPro" id="IPR005717">
    <property type="entry name" value="Ribosomal_uS7_bac/org-type"/>
</dbReference>
<dbReference type="Pfam" id="PF00177">
    <property type="entry name" value="Ribosomal_S7"/>
    <property type="match status" value="1"/>
</dbReference>
<evidence type="ECO:0000256" key="5">
    <source>
        <dbReference type="ARBA" id="ARBA00023274"/>
    </source>
</evidence>
<dbReference type="GO" id="GO:0019843">
    <property type="term" value="F:rRNA binding"/>
    <property type="evidence" value="ECO:0007669"/>
    <property type="project" value="UniProtKB-KW"/>
</dbReference>
<dbReference type="InterPro" id="IPR036823">
    <property type="entry name" value="Ribosomal_uS7_dom_sf"/>
</dbReference>
<dbReference type="GO" id="GO:0015935">
    <property type="term" value="C:small ribosomal subunit"/>
    <property type="evidence" value="ECO:0007669"/>
    <property type="project" value="InterPro"/>
</dbReference>
<dbReference type="PANTHER" id="PTHR11205">
    <property type="entry name" value="RIBOSOMAL PROTEIN S7"/>
    <property type="match status" value="1"/>
</dbReference>
<evidence type="ECO:0000256" key="1">
    <source>
        <dbReference type="ARBA" id="ARBA00007151"/>
    </source>
</evidence>